<dbReference type="Pfam" id="PF08668">
    <property type="entry name" value="HDOD"/>
    <property type="match status" value="1"/>
</dbReference>
<dbReference type="PANTHER" id="PTHR33525">
    <property type="match status" value="1"/>
</dbReference>
<dbReference type="PIRSF" id="PIRSF003180">
    <property type="entry name" value="DiGMPpdiest_YuxH"/>
    <property type="match status" value="1"/>
</dbReference>
<dbReference type="InterPro" id="IPR052340">
    <property type="entry name" value="RNase_Y/CdgJ"/>
</dbReference>
<gene>
    <name evidence="3" type="ORF">MNBD_GAMMA23-1029</name>
</gene>
<dbReference type="InterPro" id="IPR001633">
    <property type="entry name" value="EAL_dom"/>
</dbReference>
<evidence type="ECO:0000259" key="2">
    <source>
        <dbReference type="PROSITE" id="PS51833"/>
    </source>
</evidence>
<dbReference type="PANTHER" id="PTHR33525:SF4">
    <property type="entry name" value="CYCLIC DI-GMP PHOSPHODIESTERASE CDGJ"/>
    <property type="match status" value="1"/>
</dbReference>
<reference evidence="3" key="1">
    <citation type="submission" date="2018-06" db="EMBL/GenBank/DDBJ databases">
        <authorList>
            <person name="Zhirakovskaya E."/>
        </authorList>
    </citation>
    <scope>NUCLEOTIDE SEQUENCE</scope>
</reference>
<dbReference type="EMBL" id="UOFT01000011">
    <property type="protein sequence ID" value="VAW91505.1"/>
    <property type="molecule type" value="Genomic_DNA"/>
</dbReference>
<name>A0A3B0ZDK8_9ZZZZ</name>
<dbReference type="SUPFAM" id="SSF109604">
    <property type="entry name" value="HD-domain/PDEase-like"/>
    <property type="match status" value="1"/>
</dbReference>
<dbReference type="Pfam" id="PF00563">
    <property type="entry name" value="EAL"/>
    <property type="match status" value="1"/>
</dbReference>
<dbReference type="Gene3D" id="1.10.3210.10">
    <property type="entry name" value="Hypothetical protein af1432"/>
    <property type="match status" value="1"/>
</dbReference>
<evidence type="ECO:0000313" key="3">
    <source>
        <dbReference type="EMBL" id="VAW91505.1"/>
    </source>
</evidence>
<dbReference type="SUPFAM" id="SSF141868">
    <property type="entry name" value="EAL domain-like"/>
    <property type="match status" value="1"/>
</dbReference>
<organism evidence="3">
    <name type="scientific">hydrothermal vent metagenome</name>
    <dbReference type="NCBI Taxonomy" id="652676"/>
    <lineage>
        <taxon>unclassified sequences</taxon>
        <taxon>metagenomes</taxon>
        <taxon>ecological metagenomes</taxon>
    </lineage>
</organism>
<dbReference type="SMART" id="SM00052">
    <property type="entry name" value="EAL"/>
    <property type="match status" value="1"/>
</dbReference>
<accession>A0A3B0ZDK8</accession>
<dbReference type="InterPro" id="IPR014408">
    <property type="entry name" value="dGMP_Pdiesterase_EAL/HD-GYP"/>
</dbReference>
<sequence length="406" mass="46117">MPDTSSESKVCLARQPILNLNESIIAYEMLFRQINATDANVIDGTAATADVIMNLFNNMGLSSVIGNKKAFINFNEYFIQNDIINILPKDRVVLEILENVTVDDKLFSLLKSLVQAGFSLAIDDFIDNDSTQKLFEIVKIMKIDISDYSSEQLLEYVKLGQQHKLTLLAERVETKEEFLMCKEMGFELYQGYFFAKPEYIEQQAIPSNKAAIINILNDIMANNDIADIERKISQDVSISYKLLRYINSAGLRRDTKIESIRAVIQLLGVKPLYRWLSLFLFTNDNGNNDSSLFVTALTRAFFLEYIAKQVNQKIANDLFILGIFSYLDTLLKMPFSEALKDISIPENIKTALLEQSGPYNDYYQLSLLIDTDNFNELATILNSLNLVESQITEAHLYAMQTANSLL</sequence>
<dbReference type="InterPro" id="IPR013976">
    <property type="entry name" value="HDOD"/>
</dbReference>
<dbReference type="InterPro" id="IPR035919">
    <property type="entry name" value="EAL_sf"/>
</dbReference>
<feature type="domain" description="EAL" evidence="1">
    <location>
        <begin position="1"/>
        <end position="211"/>
    </location>
</feature>
<dbReference type="AlphaFoldDB" id="A0A3B0ZDK8"/>
<protein>
    <submittedName>
        <fullName evidence="3">Predicted signal transduction protein</fullName>
    </submittedName>
</protein>
<evidence type="ECO:0000259" key="1">
    <source>
        <dbReference type="PROSITE" id="PS50883"/>
    </source>
</evidence>
<proteinExistence type="predicted"/>
<dbReference type="Gene3D" id="3.20.20.450">
    <property type="entry name" value="EAL domain"/>
    <property type="match status" value="1"/>
</dbReference>
<dbReference type="PROSITE" id="PS51833">
    <property type="entry name" value="HDOD"/>
    <property type="match status" value="1"/>
</dbReference>
<dbReference type="PROSITE" id="PS50883">
    <property type="entry name" value="EAL"/>
    <property type="match status" value="1"/>
</dbReference>
<feature type="domain" description="HDOD" evidence="2">
    <location>
        <begin position="205"/>
        <end position="390"/>
    </location>
</feature>